<dbReference type="PANTHER" id="PTHR38443">
    <property type="match status" value="1"/>
</dbReference>
<evidence type="ECO:0000313" key="2">
    <source>
        <dbReference type="EMBL" id="KMO41649.1"/>
    </source>
</evidence>
<proteinExistence type="predicted"/>
<dbReference type="GO" id="GO:0016020">
    <property type="term" value="C:membrane"/>
    <property type="evidence" value="ECO:0007669"/>
    <property type="project" value="InterPro"/>
</dbReference>
<dbReference type="Gene3D" id="1.20.1170.10">
    <property type="match status" value="1"/>
</dbReference>
<keyword evidence="1" id="KW-1133">Transmembrane helix</keyword>
<feature type="transmembrane region" description="Helical" evidence="1">
    <location>
        <begin position="193"/>
        <end position="219"/>
    </location>
</feature>
<keyword evidence="1" id="KW-0472">Membrane</keyword>
<gene>
    <name evidence="2" type="ORF">VP06_00565</name>
</gene>
<organism evidence="2 3">
    <name type="scientific">Methylobacterium aquaticum</name>
    <dbReference type="NCBI Taxonomy" id="270351"/>
    <lineage>
        <taxon>Bacteria</taxon>
        <taxon>Pseudomonadati</taxon>
        <taxon>Pseudomonadota</taxon>
        <taxon>Alphaproteobacteria</taxon>
        <taxon>Hyphomicrobiales</taxon>
        <taxon>Methylobacteriaceae</taxon>
        <taxon>Methylobacterium</taxon>
    </lineage>
</organism>
<sequence>MATITTFRSLANMDSKSIATLGDTVTQSASAGLLVQSYCTQVAQQPMIVIPDSVAAKLPPIGKQLETAQANASAYLKTVQPQIIGVVTDVGGYAQQFTVFNTLINGKIEAWKGGSSNAKAEALVLLQQLQRDLDGKVIKVAGVRTSLEDFRGKLNTDISNFNTAAQQAALVIEGSTGAIAELSNQIDDMNKRIAGAAAGVAISGLVMIGGGLMIALGAIGTVFTGGASTPLIIAGVAVTVLGAAGLTASSVVLAKLIEAKSGLLTQQAQLNGTVTFLTDFKGTMGTLGSSAATAAQQLTNMKNAWDILGGNLGNVVASVQSAQTYSDLPVVVQAYLNTAASQWTTVLGNVTTIQNQMSGVKSVKVPGGQAGMGALTVAALQNLRAA</sequence>
<dbReference type="PANTHER" id="PTHR38443:SF2">
    <property type="entry name" value="NON-HEMOLYTIC ENTEROTOXIN LYTIC COMPONENT L1"/>
    <property type="match status" value="1"/>
</dbReference>
<dbReference type="Pfam" id="PF05791">
    <property type="entry name" value="Bacillus_HBL"/>
    <property type="match status" value="1"/>
</dbReference>
<dbReference type="RefSeq" id="WP_048461885.1">
    <property type="nucleotide sequence ID" value="NZ_LABX01000004.1"/>
</dbReference>
<name>A0A0J6T6P3_9HYPH</name>
<accession>A0A0J6T6P3</accession>
<protein>
    <recommendedName>
        <fullName evidence="4">HBL/NHE enterotoxin family protein</fullName>
    </recommendedName>
</protein>
<dbReference type="AlphaFoldDB" id="A0A0J6T6P3"/>
<dbReference type="EMBL" id="LABX01000004">
    <property type="protein sequence ID" value="KMO41649.1"/>
    <property type="molecule type" value="Genomic_DNA"/>
</dbReference>
<dbReference type="SUPFAM" id="SSF58100">
    <property type="entry name" value="Bacterial hemolysins"/>
    <property type="match status" value="1"/>
</dbReference>
<comment type="caution">
    <text evidence="2">The sequence shown here is derived from an EMBL/GenBank/DDBJ whole genome shotgun (WGS) entry which is preliminary data.</text>
</comment>
<reference evidence="2 3" key="1">
    <citation type="submission" date="2015-03" db="EMBL/GenBank/DDBJ databases">
        <title>Genome sequencing of Methylobacterium aquaticum DSM16371 type strain.</title>
        <authorList>
            <person name="Chaudhry V."/>
            <person name="Patil P.B."/>
        </authorList>
    </citation>
    <scope>NUCLEOTIDE SEQUENCE [LARGE SCALE GENOMIC DNA]</scope>
    <source>
        <strain evidence="2 3">DSM 16371</strain>
    </source>
</reference>
<evidence type="ECO:0000256" key="1">
    <source>
        <dbReference type="SAM" id="Phobius"/>
    </source>
</evidence>
<evidence type="ECO:0000313" key="3">
    <source>
        <dbReference type="Proteomes" id="UP000035929"/>
    </source>
</evidence>
<dbReference type="InterPro" id="IPR052785">
    <property type="entry name" value="Enterotoxin_cmpnt"/>
</dbReference>
<feature type="transmembrane region" description="Helical" evidence="1">
    <location>
        <begin position="231"/>
        <end position="254"/>
    </location>
</feature>
<dbReference type="Proteomes" id="UP000035929">
    <property type="component" value="Unassembled WGS sequence"/>
</dbReference>
<dbReference type="CDD" id="cd22652">
    <property type="entry name" value="ClyA_AhlB-like"/>
    <property type="match status" value="1"/>
</dbReference>
<dbReference type="PATRIC" id="fig|270351.6.peg.5476"/>
<evidence type="ECO:0008006" key="4">
    <source>
        <dbReference type="Google" id="ProtNLM"/>
    </source>
</evidence>
<keyword evidence="1" id="KW-0812">Transmembrane</keyword>
<dbReference type="InterPro" id="IPR008414">
    <property type="entry name" value="HBL"/>
</dbReference>